<sequence>MVRPSGRRGDDDLGLVTDRTGRVEGRTIIASSRVYDPYLYAPTIRPHIPYRSTTQEPILEFIGQPGQIGVEFFDQMLGAAPQDSSCNTHGYSHAEYGVLSSDPYVPRPADKVCEGDMGFEGDREVGEEQERV</sequence>
<dbReference type="EMBL" id="CM044707">
    <property type="protein sequence ID" value="KAI5652238.1"/>
    <property type="molecule type" value="Genomic_DNA"/>
</dbReference>
<gene>
    <name evidence="1" type="ORF">M9H77_29425</name>
</gene>
<dbReference type="Proteomes" id="UP001060085">
    <property type="component" value="Linkage Group LG07"/>
</dbReference>
<evidence type="ECO:0000313" key="1">
    <source>
        <dbReference type="EMBL" id="KAI5652238.1"/>
    </source>
</evidence>
<organism evidence="1 2">
    <name type="scientific">Catharanthus roseus</name>
    <name type="common">Madagascar periwinkle</name>
    <name type="synonym">Vinca rosea</name>
    <dbReference type="NCBI Taxonomy" id="4058"/>
    <lineage>
        <taxon>Eukaryota</taxon>
        <taxon>Viridiplantae</taxon>
        <taxon>Streptophyta</taxon>
        <taxon>Embryophyta</taxon>
        <taxon>Tracheophyta</taxon>
        <taxon>Spermatophyta</taxon>
        <taxon>Magnoliopsida</taxon>
        <taxon>eudicotyledons</taxon>
        <taxon>Gunneridae</taxon>
        <taxon>Pentapetalae</taxon>
        <taxon>asterids</taxon>
        <taxon>lamiids</taxon>
        <taxon>Gentianales</taxon>
        <taxon>Apocynaceae</taxon>
        <taxon>Rauvolfioideae</taxon>
        <taxon>Vinceae</taxon>
        <taxon>Catharanthinae</taxon>
        <taxon>Catharanthus</taxon>
    </lineage>
</organism>
<accession>A0ACB9ZYM1</accession>
<evidence type="ECO:0000313" key="2">
    <source>
        <dbReference type="Proteomes" id="UP001060085"/>
    </source>
</evidence>
<proteinExistence type="predicted"/>
<keyword evidence="2" id="KW-1185">Reference proteome</keyword>
<name>A0ACB9ZYM1_CATRO</name>
<comment type="caution">
    <text evidence="1">The sequence shown here is derived from an EMBL/GenBank/DDBJ whole genome shotgun (WGS) entry which is preliminary data.</text>
</comment>
<reference evidence="2" key="1">
    <citation type="journal article" date="2023" name="Nat. Plants">
        <title>Single-cell RNA sequencing provides a high-resolution roadmap for understanding the multicellular compartmentation of specialized metabolism.</title>
        <authorList>
            <person name="Sun S."/>
            <person name="Shen X."/>
            <person name="Li Y."/>
            <person name="Li Y."/>
            <person name="Wang S."/>
            <person name="Li R."/>
            <person name="Zhang H."/>
            <person name="Shen G."/>
            <person name="Guo B."/>
            <person name="Wei J."/>
            <person name="Xu J."/>
            <person name="St-Pierre B."/>
            <person name="Chen S."/>
            <person name="Sun C."/>
        </authorList>
    </citation>
    <scope>NUCLEOTIDE SEQUENCE [LARGE SCALE GENOMIC DNA]</scope>
</reference>
<protein>
    <submittedName>
        <fullName evidence="1">Uncharacterized protein</fullName>
    </submittedName>
</protein>